<proteinExistence type="predicted"/>
<dbReference type="EMBL" id="CP002353">
    <property type="protein sequence ID" value="ADV61384.1"/>
    <property type="molecule type" value="Genomic_DNA"/>
</dbReference>
<dbReference type="AlphaFoldDB" id="E8R1W2"/>
<keyword evidence="3" id="KW-1185">Reference proteome</keyword>
<evidence type="ECO:0000313" key="2">
    <source>
        <dbReference type="EMBL" id="ADV61384.1"/>
    </source>
</evidence>
<protein>
    <submittedName>
        <fullName evidence="2">Uncharacterized protein</fullName>
    </submittedName>
</protein>
<reference key="1">
    <citation type="submission" date="2010-11" db="EMBL/GenBank/DDBJ databases">
        <title>The complete sequence of chromosome of Isophaera pallida ATCC 43644.</title>
        <authorList>
            <consortium name="US DOE Joint Genome Institute (JGI-PGF)"/>
            <person name="Lucas S."/>
            <person name="Copeland A."/>
            <person name="Lapidus A."/>
            <person name="Bruce D."/>
            <person name="Goodwin L."/>
            <person name="Pitluck S."/>
            <person name="Kyrpides N."/>
            <person name="Mavromatis K."/>
            <person name="Pagani I."/>
            <person name="Ivanova N."/>
            <person name="Saunders E."/>
            <person name="Brettin T."/>
            <person name="Detter J.C."/>
            <person name="Han C."/>
            <person name="Tapia R."/>
            <person name="Land M."/>
            <person name="Hauser L."/>
            <person name="Markowitz V."/>
            <person name="Cheng J.-F."/>
            <person name="Hugenholtz P."/>
            <person name="Woyke T."/>
            <person name="Wu D."/>
            <person name="Eisen J.A."/>
        </authorList>
    </citation>
    <scope>NUCLEOTIDE SEQUENCE</scope>
    <source>
        <strain>ATCC 43644</strain>
    </source>
</reference>
<dbReference type="Proteomes" id="UP000008631">
    <property type="component" value="Chromosome"/>
</dbReference>
<accession>E8R1W2</accession>
<evidence type="ECO:0000313" key="3">
    <source>
        <dbReference type="Proteomes" id="UP000008631"/>
    </source>
</evidence>
<dbReference type="RefSeq" id="WP_013563673.1">
    <property type="nucleotide sequence ID" value="NC_014962.1"/>
</dbReference>
<reference evidence="2 3" key="2">
    <citation type="journal article" date="2011" name="Stand. Genomic Sci.">
        <title>Complete genome sequence of Isosphaera pallida type strain (IS1B).</title>
        <authorList>
            <consortium name="US DOE Joint Genome Institute (JGI-PGF)"/>
            <person name="Goker M."/>
            <person name="Cleland D."/>
            <person name="Saunders E."/>
            <person name="Lapidus A."/>
            <person name="Nolan M."/>
            <person name="Lucas S."/>
            <person name="Hammon N."/>
            <person name="Deshpande S."/>
            <person name="Cheng J.F."/>
            <person name="Tapia R."/>
            <person name="Han C."/>
            <person name="Goodwin L."/>
            <person name="Pitluck S."/>
            <person name="Liolios K."/>
            <person name="Pagani I."/>
            <person name="Ivanova N."/>
            <person name="Mavromatis K."/>
            <person name="Pati A."/>
            <person name="Chen A."/>
            <person name="Palaniappan K."/>
            <person name="Land M."/>
            <person name="Hauser L."/>
            <person name="Chang Y.J."/>
            <person name="Jeffries C.D."/>
            <person name="Detter J.C."/>
            <person name="Beck B."/>
            <person name="Woyke T."/>
            <person name="Bristow J."/>
            <person name="Eisen J.A."/>
            <person name="Markowitz V."/>
            <person name="Hugenholtz P."/>
            <person name="Kyrpides N.C."/>
            <person name="Klenk H.P."/>
        </authorList>
    </citation>
    <scope>NUCLEOTIDE SEQUENCE [LARGE SCALE GENOMIC DNA]</scope>
    <source>
        <strain evidence="3">ATCC 43644 / DSM 9630 / IS1B</strain>
    </source>
</reference>
<sequence>MRGCRSGIIRRAPTLAMILKVAGAAVGMTIAPWCPAQVTPRDAETSAILILAAPADLADAPDDLAHSTMRLGVGSRLRVRARLEGGWVEVDPPPGVVDWIRADDLETLDDDRARVRNDRAAIRTGRPGAILPGPIKLRLDRGTLVRRVPSATLGDPSWTAILPPTSDRRYVKLQRATNTPTQPAELRNQSLGPQGDDRPLAARTPRIGFRVASDSGTPPNDRLDDNALIDIDTGLATLDARYRAILARPMYAWSFEDVEARYKSALDATDDPARRLAIERRLATIARQKTLAESARMFQDALESSQRRQEELRAATREAFRQVQSERFAAVGELYPSDKQRAGTRLLALFDPNKGGVTAYLALPPGMRADRWISRTVGVEGAISFDSDLNARVIDVTDLEPLDER</sequence>
<dbReference type="HOGENOM" id="CLU_735480_0_0_0"/>
<dbReference type="eggNOG" id="ENOG503405E">
    <property type="taxonomic scope" value="Bacteria"/>
</dbReference>
<organism evidence="2 3">
    <name type="scientific">Isosphaera pallida (strain ATCC 43644 / DSM 9630 / IS1B)</name>
    <dbReference type="NCBI Taxonomy" id="575540"/>
    <lineage>
        <taxon>Bacteria</taxon>
        <taxon>Pseudomonadati</taxon>
        <taxon>Planctomycetota</taxon>
        <taxon>Planctomycetia</taxon>
        <taxon>Isosphaerales</taxon>
        <taxon>Isosphaeraceae</taxon>
        <taxon>Isosphaera</taxon>
    </lineage>
</organism>
<feature type="region of interest" description="Disordered" evidence="1">
    <location>
        <begin position="176"/>
        <end position="199"/>
    </location>
</feature>
<dbReference type="KEGG" id="ipa:Isop_0793"/>
<feature type="compositionally biased region" description="Polar residues" evidence="1">
    <location>
        <begin position="176"/>
        <end position="192"/>
    </location>
</feature>
<gene>
    <name evidence="2" type="ordered locus">Isop_0793</name>
</gene>
<name>E8R1W2_ISOPI</name>
<evidence type="ECO:0000256" key="1">
    <source>
        <dbReference type="SAM" id="MobiDB-lite"/>
    </source>
</evidence>
<dbReference type="InParanoid" id="E8R1W2"/>